<reference evidence="18 19" key="2">
    <citation type="journal article" date="2015" name="Biomed. Res. Int.">
        <title>Effects of Arsenite Resistance on the Growth and Functional Gene Expression of Leptospirillum ferriphilum and Acidithiobacillus thiooxidans in Pure Culture and Coculture.</title>
        <authorList>
            <person name="Jiang H."/>
            <person name="Liang Y."/>
            <person name="Yin H."/>
            <person name="Xiao Y."/>
            <person name="Guo X."/>
            <person name="Xu Y."/>
            <person name="Hu Q."/>
            <person name="Liu H."/>
            <person name="Liu X."/>
        </authorList>
    </citation>
    <scope>NUCLEOTIDE SEQUENCE [LARGE SCALE GENOMIC DNA]</scope>
    <source>
        <strain evidence="18 19">YSK</strain>
    </source>
</reference>
<dbReference type="PANTHER" id="PTHR14269:SF62">
    <property type="entry name" value="CDP-DIACYLGLYCEROL--GLYCEROL-3-PHOSPHATE 3-PHOSPHATIDYLTRANSFERASE 1, CHLOROPLASTIC"/>
    <property type="match status" value="1"/>
</dbReference>
<keyword evidence="12" id="KW-0594">Phospholipid biosynthesis</keyword>
<keyword evidence="6" id="KW-0444">Lipid biosynthesis</keyword>
<dbReference type="InterPro" id="IPR043130">
    <property type="entry name" value="CDP-OH_PTrfase_TM_dom"/>
</dbReference>
<evidence type="ECO:0000256" key="15">
    <source>
        <dbReference type="NCBIfam" id="TIGR00560"/>
    </source>
</evidence>
<dbReference type="PANTHER" id="PTHR14269">
    <property type="entry name" value="CDP-DIACYLGLYCEROL--GLYCEROL-3-PHOSPHATE 3-PHOSPHATIDYLTRANSFERASE-RELATED"/>
    <property type="match status" value="1"/>
</dbReference>
<feature type="transmembrane region" description="Helical" evidence="17">
    <location>
        <begin position="30"/>
        <end position="51"/>
    </location>
</feature>
<keyword evidence="7 16" id="KW-0808">Transferase</keyword>
<dbReference type="EC" id="2.7.8.5" evidence="4 15"/>
<dbReference type="AlphaFoldDB" id="A0A059XVH6"/>
<feature type="transmembrane region" description="Helical" evidence="17">
    <location>
        <begin position="6"/>
        <end position="23"/>
    </location>
</feature>
<dbReference type="PIRSF" id="PIRSF000847">
    <property type="entry name" value="Phos_ph_gly_syn"/>
    <property type="match status" value="1"/>
</dbReference>
<dbReference type="InterPro" id="IPR050324">
    <property type="entry name" value="CDP-alcohol_PTase-I"/>
</dbReference>
<proteinExistence type="inferred from homology"/>
<dbReference type="InterPro" id="IPR004570">
    <property type="entry name" value="Phosphatidylglycerol_P_synth"/>
</dbReference>
<evidence type="ECO:0000313" key="19">
    <source>
        <dbReference type="Proteomes" id="UP000027059"/>
    </source>
</evidence>
<keyword evidence="19" id="KW-1185">Reference proteome</keyword>
<dbReference type="OrthoDB" id="9796672at2"/>
<evidence type="ECO:0000256" key="9">
    <source>
        <dbReference type="ARBA" id="ARBA00022989"/>
    </source>
</evidence>
<gene>
    <name evidence="18" type="ORF">Y981_09300</name>
</gene>
<reference evidence="19" key="1">
    <citation type="submission" date="2014-02" db="EMBL/GenBank/DDBJ databases">
        <title>Complete genome sequence and comparative genomic analysis of the nitrogen-fixing bacterium Leptospirillum ferriphilum YSK.</title>
        <authorList>
            <person name="Guo X."/>
            <person name="Yin H."/>
            <person name="Liang Y."/>
            <person name="Hu Q."/>
            <person name="Ma L."/>
            <person name="Xiao Y."/>
            <person name="Zhang X."/>
            <person name="Qiu G."/>
            <person name="Liu X."/>
        </authorList>
    </citation>
    <scope>NUCLEOTIDE SEQUENCE [LARGE SCALE GENOMIC DNA]</scope>
    <source>
        <strain evidence="19">YSK</strain>
    </source>
</reference>
<dbReference type="KEGG" id="lfp:Y981_09300"/>
<keyword evidence="10" id="KW-0443">Lipid metabolism</keyword>
<evidence type="ECO:0000256" key="17">
    <source>
        <dbReference type="SAM" id="Phobius"/>
    </source>
</evidence>
<sequence>MNWANVITIGRIFLIPLIVVLYHPRPGQPAVMAAFLYFVASSTDLLDGYIARRFDMVTTLGKLLDPIADKILVATGLFLLVEHQLLLAWPAILIVAREIAVSGLRAIAASDGVIIPAENLGKIKMVFQTLALTFLLYDNRHFQLHFSSMVLNFHWIGLLLFWISLVFTLLSGIQYFFWYAWISSRDQEP</sequence>
<evidence type="ECO:0000256" key="6">
    <source>
        <dbReference type="ARBA" id="ARBA00022516"/>
    </source>
</evidence>
<evidence type="ECO:0000256" key="7">
    <source>
        <dbReference type="ARBA" id="ARBA00022679"/>
    </source>
</evidence>
<evidence type="ECO:0000256" key="1">
    <source>
        <dbReference type="ARBA" id="ARBA00004141"/>
    </source>
</evidence>
<evidence type="ECO:0000256" key="16">
    <source>
        <dbReference type="RuleBase" id="RU003750"/>
    </source>
</evidence>
<dbReference type="GO" id="GO:0046474">
    <property type="term" value="P:glycerophospholipid biosynthetic process"/>
    <property type="evidence" value="ECO:0007669"/>
    <property type="project" value="TreeGrafter"/>
</dbReference>
<evidence type="ECO:0000256" key="12">
    <source>
        <dbReference type="ARBA" id="ARBA00023209"/>
    </source>
</evidence>
<organism evidence="18 19">
    <name type="scientific">Leptospirillum ferriphilum YSK</name>
    <dbReference type="NCBI Taxonomy" id="1441628"/>
    <lineage>
        <taxon>Bacteria</taxon>
        <taxon>Pseudomonadati</taxon>
        <taxon>Nitrospirota</taxon>
        <taxon>Nitrospiria</taxon>
        <taxon>Nitrospirales</taxon>
        <taxon>Nitrospiraceae</taxon>
        <taxon>Leptospirillum</taxon>
    </lineage>
</organism>
<comment type="catalytic activity">
    <reaction evidence="14">
        <text>a CDP-1,2-diacyl-sn-glycerol + sn-glycerol 3-phosphate = a 1,2-diacyl-sn-glycero-3-phospho-(1'-sn-glycero-3'-phosphate) + CMP + H(+)</text>
        <dbReference type="Rhea" id="RHEA:12593"/>
        <dbReference type="ChEBI" id="CHEBI:15378"/>
        <dbReference type="ChEBI" id="CHEBI:57597"/>
        <dbReference type="ChEBI" id="CHEBI:58332"/>
        <dbReference type="ChEBI" id="CHEBI:60110"/>
        <dbReference type="ChEBI" id="CHEBI:60377"/>
        <dbReference type="EC" id="2.7.8.5"/>
    </reaction>
</comment>
<dbReference type="NCBIfam" id="TIGR00560">
    <property type="entry name" value="pgsA"/>
    <property type="match status" value="1"/>
</dbReference>
<evidence type="ECO:0000256" key="13">
    <source>
        <dbReference type="ARBA" id="ARBA00023264"/>
    </source>
</evidence>
<dbReference type="Gene3D" id="1.20.120.1760">
    <property type="match status" value="1"/>
</dbReference>
<evidence type="ECO:0000256" key="4">
    <source>
        <dbReference type="ARBA" id="ARBA00013170"/>
    </source>
</evidence>
<accession>A0A059XVH6</accession>
<evidence type="ECO:0000256" key="14">
    <source>
        <dbReference type="ARBA" id="ARBA00048586"/>
    </source>
</evidence>
<comment type="similarity">
    <text evidence="3 16">Belongs to the CDP-alcohol phosphatidyltransferase class-I family.</text>
</comment>
<comment type="subcellular location">
    <subcellularLocation>
        <location evidence="1">Membrane</location>
        <topology evidence="1">Multi-pass membrane protein</topology>
    </subcellularLocation>
</comment>
<keyword evidence="8 17" id="KW-0812">Transmembrane</keyword>
<dbReference type="GO" id="GO:0008444">
    <property type="term" value="F:CDP-diacylglycerol-glycerol-3-phosphate 3-phosphatidyltransferase activity"/>
    <property type="evidence" value="ECO:0007669"/>
    <property type="project" value="UniProtKB-UniRule"/>
</dbReference>
<comment type="pathway">
    <text evidence="2">Phospholipid metabolism; phosphatidylglycerol biosynthesis; phosphatidylglycerol from CDP-diacylglycerol: step 1/2.</text>
</comment>
<protein>
    <recommendedName>
        <fullName evidence="5 15">CDP-diacylglycerol--glycerol-3-phosphate 3-phosphatidyltransferase</fullName>
        <ecNumber evidence="4 15">2.7.8.5</ecNumber>
    </recommendedName>
</protein>
<feature type="transmembrane region" description="Helical" evidence="17">
    <location>
        <begin position="155"/>
        <end position="181"/>
    </location>
</feature>
<keyword evidence="13" id="KW-1208">Phospholipid metabolism</keyword>
<dbReference type="Pfam" id="PF01066">
    <property type="entry name" value="CDP-OH_P_transf"/>
    <property type="match status" value="1"/>
</dbReference>
<evidence type="ECO:0000256" key="8">
    <source>
        <dbReference type="ARBA" id="ARBA00022692"/>
    </source>
</evidence>
<dbReference type="InterPro" id="IPR000462">
    <property type="entry name" value="CDP-OH_P_trans"/>
</dbReference>
<evidence type="ECO:0000256" key="2">
    <source>
        <dbReference type="ARBA" id="ARBA00005042"/>
    </source>
</evidence>
<dbReference type="Proteomes" id="UP000027059">
    <property type="component" value="Chromosome"/>
</dbReference>
<feature type="transmembrane region" description="Helical" evidence="17">
    <location>
        <begin position="71"/>
        <end position="96"/>
    </location>
</feature>
<keyword evidence="11 17" id="KW-0472">Membrane</keyword>
<evidence type="ECO:0000256" key="10">
    <source>
        <dbReference type="ARBA" id="ARBA00023098"/>
    </source>
</evidence>
<evidence type="ECO:0000313" key="18">
    <source>
        <dbReference type="EMBL" id="AIA30868.1"/>
    </source>
</evidence>
<evidence type="ECO:0000256" key="5">
    <source>
        <dbReference type="ARBA" id="ARBA00014944"/>
    </source>
</evidence>
<dbReference type="RefSeq" id="WP_014961567.1">
    <property type="nucleotide sequence ID" value="NZ_CP007243.1"/>
</dbReference>
<evidence type="ECO:0000256" key="11">
    <source>
        <dbReference type="ARBA" id="ARBA00023136"/>
    </source>
</evidence>
<dbReference type="GO" id="GO:0016020">
    <property type="term" value="C:membrane"/>
    <property type="evidence" value="ECO:0007669"/>
    <property type="project" value="UniProtKB-SubCell"/>
</dbReference>
<evidence type="ECO:0000256" key="3">
    <source>
        <dbReference type="ARBA" id="ARBA00010441"/>
    </source>
</evidence>
<dbReference type="InterPro" id="IPR048254">
    <property type="entry name" value="CDP_ALCOHOL_P_TRANSF_CS"/>
</dbReference>
<keyword evidence="9 17" id="KW-1133">Transmembrane helix</keyword>
<name>A0A059XVH6_9BACT</name>
<dbReference type="PROSITE" id="PS00379">
    <property type="entry name" value="CDP_ALCOHOL_P_TRANSF"/>
    <property type="match status" value="1"/>
</dbReference>
<dbReference type="EMBL" id="CP007243">
    <property type="protein sequence ID" value="AIA30868.1"/>
    <property type="molecule type" value="Genomic_DNA"/>
</dbReference>
<dbReference type="HOGENOM" id="CLU_051314_2_3_0"/>